<proteinExistence type="predicted"/>
<keyword evidence="2" id="KW-1185">Reference proteome</keyword>
<dbReference type="AlphaFoldDB" id="A0ABD0LBM8"/>
<reference evidence="1 2" key="1">
    <citation type="journal article" date="2023" name="Sci. Data">
        <title>Genome assembly of the Korean intertidal mud-creeper Batillaria attramentaria.</title>
        <authorList>
            <person name="Patra A.K."/>
            <person name="Ho P.T."/>
            <person name="Jun S."/>
            <person name="Lee S.J."/>
            <person name="Kim Y."/>
            <person name="Won Y.J."/>
        </authorList>
    </citation>
    <scope>NUCLEOTIDE SEQUENCE [LARGE SCALE GENOMIC DNA]</scope>
    <source>
        <strain evidence="1">Wonlab-2016</strain>
    </source>
</reference>
<gene>
    <name evidence="1" type="ORF">BaRGS_00012206</name>
</gene>
<accession>A0ABD0LBM8</accession>
<name>A0ABD0LBM8_9CAEN</name>
<evidence type="ECO:0000313" key="1">
    <source>
        <dbReference type="EMBL" id="KAK7496554.1"/>
    </source>
</evidence>
<organism evidence="1 2">
    <name type="scientific">Batillaria attramentaria</name>
    <dbReference type="NCBI Taxonomy" id="370345"/>
    <lineage>
        <taxon>Eukaryota</taxon>
        <taxon>Metazoa</taxon>
        <taxon>Spiralia</taxon>
        <taxon>Lophotrochozoa</taxon>
        <taxon>Mollusca</taxon>
        <taxon>Gastropoda</taxon>
        <taxon>Caenogastropoda</taxon>
        <taxon>Sorbeoconcha</taxon>
        <taxon>Cerithioidea</taxon>
        <taxon>Batillariidae</taxon>
        <taxon>Batillaria</taxon>
    </lineage>
</organism>
<dbReference type="EMBL" id="JACVVK020000066">
    <property type="protein sequence ID" value="KAK7496554.1"/>
    <property type="molecule type" value="Genomic_DNA"/>
</dbReference>
<evidence type="ECO:0000313" key="2">
    <source>
        <dbReference type="Proteomes" id="UP001519460"/>
    </source>
</evidence>
<sequence>MLITTPEPEEAWRVSDVEGTVPLAIHRLTSPRQTSYSEEEMSFQASEKTSSCDHFKALSATVYYQLSPLGAG</sequence>
<comment type="caution">
    <text evidence="1">The sequence shown here is derived from an EMBL/GenBank/DDBJ whole genome shotgun (WGS) entry which is preliminary data.</text>
</comment>
<dbReference type="Proteomes" id="UP001519460">
    <property type="component" value="Unassembled WGS sequence"/>
</dbReference>
<protein>
    <submittedName>
        <fullName evidence="1">Uncharacterized protein</fullName>
    </submittedName>
</protein>